<name>A0A6I6J4K3_9RHOB</name>
<dbReference type="Gene3D" id="2.30.30.40">
    <property type="entry name" value="SH3 Domains"/>
    <property type="match status" value="1"/>
</dbReference>
<protein>
    <submittedName>
        <fullName evidence="2">Chemotaxis protein CheW</fullName>
    </submittedName>
</protein>
<dbReference type="Pfam" id="PF01584">
    <property type="entry name" value="CheW"/>
    <property type="match status" value="1"/>
</dbReference>
<dbReference type="CDD" id="cd00732">
    <property type="entry name" value="CheW"/>
    <property type="match status" value="1"/>
</dbReference>
<evidence type="ECO:0000313" key="2">
    <source>
        <dbReference type="EMBL" id="QGX99688.1"/>
    </source>
</evidence>
<dbReference type="Proteomes" id="UP000428330">
    <property type="component" value="Chromosome"/>
</dbReference>
<dbReference type="Gene3D" id="2.40.50.180">
    <property type="entry name" value="CheA-289, Domain 4"/>
    <property type="match status" value="1"/>
</dbReference>
<evidence type="ECO:0000313" key="3">
    <source>
        <dbReference type="Proteomes" id="UP000428330"/>
    </source>
</evidence>
<proteinExistence type="predicted"/>
<dbReference type="InterPro" id="IPR036061">
    <property type="entry name" value="CheW-like_dom_sf"/>
</dbReference>
<dbReference type="OrthoDB" id="9794382at2"/>
<dbReference type="SMART" id="SM00260">
    <property type="entry name" value="CheW"/>
    <property type="match status" value="1"/>
</dbReference>
<dbReference type="PANTHER" id="PTHR22617">
    <property type="entry name" value="CHEMOTAXIS SENSOR HISTIDINE KINASE-RELATED"/>
    <property type="match status" value="1"/>
</dbReference>
<accession>A0A6I6J4K3</accession>
<dbReference type="GO" id="GO:0006935">
    <property type="term" value="P:chemotaxis"/>
    <property type="evidence" value="ECO:0007669"/>
    <property type="project" value="InterPro"/>
</dbReference>
<dbReference type="InterPro" id="IPR002545">
    <property type="entry name" value="CheW-lke_dom"/>
</dbReference>
<keyword evidence="3" id="KW-1185">Reference proteome</keyword>
<organism evidence="2 3">
    <name type="scientific">Roseovarius faecimaris</name>
    <dbReference type="NCBI Taxonomy" id="2494550"/>
    <lineage>
        <taxon>Bacteria</taxon>
        <taxon>Pseudomonadati</taxon>
        <taxon>Pseudomonadota</taxon>
        <taxon>Alphaproteobacteria</taxon>
        <taxon>Rhodobacterales</taxon>
        <taxon>Roseobacteraceae</taxon>
        <taxon>Roseovarius</taxon>
    </lineage>
</organism>
<reference evidence="3" key="1">
    <citation type="submission" date="2018-12" db="EMBL/GenBank/DDBJ databases">
        <title>Complete genome sequence of Roseovarius sp. MME-070.</title>
        <authorList>
            <person name="Nam Y.-D."/>
            <person name="Kang J."/>
            <person name="Chung W.-H."/>
            <person name="Park Y.S."/>
        </authorList>
    </citation>
    <scope>NUCLEOTIDE SEQUENCE [LARGE SCALE GENOMIC DNA]</scope>
    <source>
        <strain evidence="3">MME-070</strain>
    </source>
</reference>
<dbReference type="AlphaFoldDB" id="A0A6I6J4K3"/>
<dbReference type="PROSITE" id="PS50851">
    <property type="entry name" value="CHEW"/>
    <property type="match status" value="1"/>
</dbReference>
<evidence type="ECO:0000259" key="1">
    <source>
        <dbReference type="PROSITE" id="PS50851"/>
    </source>
</evidence>
<feature type="domain" description="CheW-like" evidence="1">
    <location>
        <begin position="13"/>
        <end position="153"/>
    </location>
</feature>
<dbReference type="InterPro" id="IPR039315">
    <property type="entry name" value="CheW"/>
</dbReference>
<gene>
    <name evidence="2" type="ORF">EI983_16010</name>
</gene>
<dbReference type="GO" id="GO:0007165">
    <property type="term" value="P:signal transduction"/>
    <property type="evidence" value="ECO:0007669"/>
    <property type="project" value="InterPro"/>
</dbReference>
<dbReference type="EMBL" id="CP034348">
    <property type="protein sequence ID" value="QGX99688.1"/>
    <property type="molecule type" value="Genomic_DNA"/>
</dbReference>
<dbReference type="PANTHER" id="PTHR22617:SF23">
    <property type="entry name" value="CHEMOTAXIS PROTEIN CHEW"/>
    <property type="match status" value="1"/>
</dbReference>
<dbReference type="KEGG" id="rom:EI983_16010"/>
<dbReference type="SUPFAM" id="SSF50341">
    <property type="entry name" value="CheW-like"/>
    <property type="match status" value="1"/>
</dbReference>
<dbReference type="GO" id="GO:0005829">
    <property type="term" value="C:cytosol"/>
    <property type="evidence" value="ECO:0007669"/>
    <property type="project" value="TreeGrafter"/>
</dbReference>
<dbReference type="RefSeq" id="WP_157708369.1">
    <property type="nucleotide sequence ID" value="NZ_CP034348.1"/>
</dbReference>
<sequence length="157" mass="17042">MSEATPQDQAAAWIEIVSFAICEQAFCLDIGHVLEIRGWTTTTTLPHAPDYVIGMMNLRGNVLPVVDLSMCLGLGKTVPESRHVIIIACINEKTVGFLVDAVSNILTVNAADMQSTPDVSSERTAAFIKGVYMVEDTIVRAIDVHQILQQQEEVSAA</sequence>